<name>A0ABX6EUM8_KLUMA</name>
<proteinExistence type="predicted"/>
<reference evidence="9 10" key="1">
    <citation type="submission" date="2016-03" db="EMBL/GenBank/DDBJ databases">
        <title>How can Kluyveromyces marxianus grow so fast - potential evolutionary course in Saccharomyces Complex revealed by comparative genomics.</title>
        <authorList>
            <person name="Mo W."/>
            <person name="Lu W."/>
            <person name="Yang X."/>
            <person name="Qi J."/>
            <person name="Lv H."/>
        </authorList>
    </citation>
    <scope>NUCLEOTIDE SEQUENCE [LARGE SCALE GENOMIC DNA]</scope>
    <source>
        <strain evidence="9 10">FIM1</strain>
    </source>
</reference>
<keyword evidence="7 8" id="KW-0472">Membrane</keyword>
<keyword evidence="6" id="KW-0443">Lipid metabolism</keyword>
<dbReference type="Proteomes" id="UP000422736">
    <property type="component" value="Chromosome 3"/>
</dbReference>
<gene>
    <name evidence="9" type="primary">YFT2</name>
    <name evidence="9" type="ORF">FIM1_2035</name>
</gene>
<organism evidence="9 10">
    <name type="scientific">Kluyveromyces marxianus</name>
    <name type="common">Yeast</name>
    <name type="synonym">Candida kefyr</name>
    <dbReference type="NCBI Taxonomy" id="4911"/>
    <lineage>
        <taxon>Eukaryota</taxon>
        <taxon>Fungi</taxon>
        <taxon>Dikarya</taxon>
        <taxon>Ascomycota</taxon>
        <taxon>Saccharomycotina</taxon>
        <taxon>Saccharomycetes</taxon>
        <taxon>Saccharomycetales</taxon>
        <taxon>Saccharomycetaceae</taxon>
        <taxon>Kluyveromyces</taxon>
    </lineage>
</organism>
<keyword evidence="10" id="KW-1185">Reference proteome</keyword>
<feature type="transmembrane region" description="Helical" evidence="8">
    <location>
        <begin position="171"/>
        <end position="189"/>
    </location>
</feature>
<feature type="transmembrane region" description="Helical" evidence="8">
    <location>
        <begin position="20"/>
        <end position="39"/>
    </location>
</feature>
<dbReference type="InterPro" id="IPR019388">
    <property type="entry name" value="FIT"/>
</dbReference>
<sequence>MQIMVPEDITLFRIRSYGNWWLYIYPFLVVFGYVSSAIIPNQELDRERKEWYWISGRNIINHTFAYEGRYFFDGCFLALFILQFYVKASYDESLLPTNNNNNSQKNWREWSKKTIRVYLLKFLIVYVTLFACFLFIDHVFIWTGGSCDISDTKSAQKCKSLGGVWSGGFDISGHFCFLTNISLILWQELKLLFNSSNQYYVYWTTFPRVVHWLILSILLIWINILSITAIYYHTFLEKVLGCLLGYSCLVLIYYTIPKVKTLNKILM</sequence>
<evidence type="ECO:0000256" key="4">
    <source>
        <dbReference type="ARBA" id="ARBA00022824"/>
    </source>
</evidence>
<keyword evidence="4" id="KW-0256">Endoplasmic reticulum</keyword>
<feature type="transmembrane region" description="Helical" evidence="8">
    <location>
        <begin position="118"/>
        <end position="136"/>
    </location>
</feature>
<evidence type="ECO:0000256" key="2">
    <source>
        <dbReference type="ARBA" id="ARBA00022692"/>
    </source>
</evidence>
<protein>
    <submittedName>
        <fullName evidence="9">FIT family protein YFT2</fullName>
    </submittedName>
</protein>
<dbReference type="EMBL" id="CP015056">
    <property type="protein sequence ID" value="QGN15346.1"/>
    <property type="molecule type" value="Genomic_DNA"/>
</dbReference>
<dbReference type="PANTHER" id="PTHR23129">
    <property type="entry name" value="ACYL-COENZYME A DIPHOSPHATASE FITM2"/>
    <property type="match status" value="1"/>
</dbReference>
<comment type="subcellular location">
    <subcellularLocation>
        <location evidence="1">Endoplasmic reticulum membrane</location>
        <topology evidence="1">Multi-pass membrane protein</topology>
    </subcellularLocation>
</comment>
<evidence type="ECO:0000313" key="10">
    <source>
        <dbReference type="Proteomes" id="UP000422736"/>
    </source>
</evidence>
<evidence type="ECO:0000313" key="9">
    <source>
        <dbReference type="EMBL" id="QGN15346.1"/>
    </source>
</evidence>
<keyword evidence="5 8" id="KW-1133">Transmembrane helix</keyword>
<accession>A0ABX6EUM8</accession>
<dbReference type="Pfam" id="PF10261">
    <property type="entry name" value="FIT"/>
    <property type="match status" value="2"/>
</dbReference>
<evidence type="ECO:0000256" key="6">
    <source>
        <dbReference type="ARBA" id="ARBA00023098"/>
    </source>
</evidence>
<evidence type="ECO:0000256" key="8">
    <source>
        <dbReference type="SAM" id="Phobius"/>
    </source>
</evidence>
<evidence type="ECO:0000256" key="7">
    <source>
        <dbReference type="ARBA" id="ARBA00023136"/>
    </source>
</evidence>
<dbReference type="PANTHER" id="PTHR23129:SF0">
    <property type="entry name" value="ACYL-COENZYME A DIPHOSPHATASE FITM2"/>
    <property type="match status" value="1"/>
</dbReference>
<keyword evidence="2 8" id="KW-0812">Transmembrane</keyword>
<evidence type="ECO:0000256" key="3">
    <source>
        <dbReference type="ARBA" id="ARBA00022801"/>
    </source>
</evidence>
<evidence type="ECO:0000256" key="5">
    <source>
        <dbReference type="ARBA" id="ARBA00022989"/>
    </source>
</evidence>
<evidence type="ECO:0000256" key="1">
    <source>
        <dbReference type="ARBA" id="ARBA00004477"/>
    </source>
</evidence>
<feature type="transmembrane region" description="Helical" evidence="8">
    <location>
        <begin position="209"/>
        <end position="232"/>
    </location>
</feature>
<feature type="transmembrane region" description="Helical" evidence="8">
    <location>
        <begin position="238"/>
        <end position="256"/>
    </location>
</feature>
<keyword evidence="3" id="KW-0378">Hydrolase</keyword>